<protein>
    <submittedName>
        <fullName evidence="1">Uncharacterized protein</fullName>
    </submittedName>
</protein>
<name>A0A8S2DDN6_9BILA</name>
<organism evidence="1 3">
    <name type="scientific">Didymodactylos carnosus</name>
    <dbReference type="NCBI Taxonomy" id="1234261"/>
    <lineage>
        <taxon>Eukaryota</taxon>
        <taxon>Metazoa</taxon>
        <taxon>Spiralia</taxon>
        <taxon>Gnathifera</taxon>
        <taxon>Rotifera</taxon>
        <taxon>Eurotatoria</taxon>
        <taxon>Bdelloidea</taxon>
        <taxon>Philodinida</taxon>
        <taxon>Philodinidae</taxon>
        <taxon>Didymodactylos</taxon>
    </lineage>
</organism>
<dbReference type="Proteomes" id="UP000682733">
    <property type="component" value="Unassembled WGS sequence"/>
</dbReference>
<sequence>MCPVCVEYNHDNRASTTGAPSPVRDIVKKSVAAGSAQSQTRRAVQNECTSDVTSTQLSTLLKYHRLVSRPNVRSIDDFRV</sequence>
<gene>
    <name evidence="1" type="ORF">OVA965_LOCUS8114</name>
    <name evidence="2" type="ORF">TMI583_LOCUS8110</name>
</gene>
<comment type="caution">
    <text evidence="1">The sequence shown here is derived from an EMBL/GenBank/DDBJ whole genome shotgun (WGS) entry which is preliminary data.</text>
</comment>
<dbReference type="EMBL" id="CAJOBA010002680">
    <property type="protein sequence ID" value="CAF3655518.1"/>
    <property type="molecule type" value="Genomic_DNA"/>
</dbReference>
<reference evidence="1" key="1">
    <citation type="submission" date="2021-02" db="EMBL/GenBank/DDBJ databases">
        <authorList>
            <person name="Nowell W R."/>
        </authorList>
    </citation>
    <scope>NUCLEOTIDE SEQUENCE</scope>
</reference>
<dbReference type="EMBL" id="CAJNOK010002679">
    <property type="protein sequence ID" value="CAF0870680.1"/>
    <property type="molecule type" value="Genomic_DNA"/>
</dbReference>
<dbReference type="AlphaFoldDB" id="A0A8S2DDN6"/>
<dbReference type="Proteomes" id="UP000677228">
    <property type="component" value="Unassembled WGS sequence"/>
</dbReference>
<evidence type="ECO:0000313" key="3">
    <source>
        <dbReference type="Proteomes" id="UP000677228"/>
    </source>
</evidence>
<evidence type="ECO:0000313" key="1">
    <source>
        <dbReference type="EMBL" id="CAF0870680.1"/>
    </source>
</evidence>
<proteinExistence type="predicted"/>
<accession>A0A8S2DDN6</accession>
<evidence type="ECO:0000313" key="2">
    <source>
        <dbReference type="EMBL" id="CAF3655518.1"/>
    </source>
</evidence>